<dbReference type="InterPro" id="IPR010281">
    <property type="entry name" value="DUF885"/>
</dbReference>
<evidence type="ECO:0000313" key="1">
    <source>
        <dbReference type="EMBL" id="MBA8793338.1"/>
    </source>
</evidence>
<sequence length="576" mass="63950">MSEPQSGTSGSEQHTDAAARPIDAIADRYVDDLIALQPELATLLGVPGHDDRWSDYSPEGHAALADLDRRTVAALVAAAPTDERENTAKEAMLERLGLAGELYDARISTSRVSVIAGAAQEIRSIFDLMPTDSAEAWHHVATRLREIGTPLGQVRETLAAEAQDGNVSAVRQINGTVEQIRSWTGQSGSDDFFAGLVDGLPAEYADEVGAELREAADTARTAFADFGRWLTDDLAPKAPSLDAVGEERYALNSRYFLGAAVDLLETYQWGWEELRRLQDQQRRIARELTGSDDIHAAWAALDADPQRRIASAEAFRDWMQGLADRALADLSGTHFDIPEPIRKIECCLAPTHDGAIYYTGPTEDFSRPGRMWWAVPEGIDTFSTWKEVTTVYHEGVPGHHLQVAQNAYRADLFNRWQRQLCWVSGHGEGWALYAERLMDDLGYLDDPGNKMGMLDAQAFRAIRVIIDIGMHLQLPIPADNHLGFRPGERWTPQAGLEFIMAHTSTDEPTLRFEVDRYLGWPGQAPSYKIGERIWLEARAETQARQGDAFDLRQFHADALNLGPMGLDPLRRALARL</sequence>
<proteinExistence type="predicted"/>
<comment type="caution">
    <text evidence="1">The sequence shown here is derived from an EMBL/GenBank/DDBJ whole genome shotgun (WGS) entry which is preliminary data.</text>
</comment>
<dbReference type="RefSeq" id="WP_182558851.1">
    <property type="nucleotide sequence ID" value="NZ_JACGWT010000001.1"/>
</dbReference>
<keyword evidence="2" id="KW-1185">Reference proteome</keyword>
<reference evidence="1 2" key="1">
    <citation type="submission" date="2020-07" db="EMBL/GenBank/DDBJ databases">
        <title>Sequencing the genomes of 1000 actinobacteria strains.</title>
        <authorList>
            <person name="Klenk H.-P."/>
        </authorList>
    </citation>
    <scope>NUCLEOTIDE SEQUENCE [LARGE SCALE GENOMIC DNA]</scope>
    <source>
        <strain evidence="1 2">DSM 100723</strain>
    </source>
</reference>
<dbReference type="AlphaFoldDB" id="A0A7W3IQE6"/>
<dbReference type="PANTHER" id="PTHR33361:SF2">
    <property type="entry name" value="DUF885 DOMAIN-CONTAINING PROTEIN"/>
    <property type="match status" value="1"/>
</dbReference>
<accession>A0A7W3IQE6</accession>
<name>A0A7W3IQE6_9ACTN</name>
<dbReference type="Proteomes" id="UP000523079">
    <property type="component" value="Unassembled WGS sequence"/>
</dbReference>
<dbReference type="EMBL" id="JACGWT010000001">
    <property type="protein sequence ID" value="MBA8793338.1"/>
    <property type="molecule type" value="Genomic_DNA"/>
</dbReference>
<gene>
    <name evidence="1" type="ORF">FHX74_000932</name>
</gene>
<protein>
    <submittedName>
        <fullName evidence="1">Uncharacterized protein (DUF885 family)</fullName>
    </submittedName>
</protein>
<dbReference type="PANTHER" id="PTHR33361">
    <property type="entry name" value="GLR0591 PROTEIN"/>
    <property type="match status" value="1"/>
</dbReference>
<organism evidence="1 2">
    <name type="scientific">Microlunatus kandeliicorticis</name>
    <dbReference type="NCBI Taxonomy" id="1759536"/>
    <lineage>
        <taxon>Bacteria</taxon>
        <taxon>Bacillati</taxon>
        <taxon>Actinomycetota</taxon>
        <taxon>Actinomycetes</taxon>
        <taxon>Propionibacteriales</taxon>
        <taxon>Propionibacteriaceae</taxon>
        <taxon>Microlunatus</taxon>
    </lineage>
</organism>
<dbReference type="Pfam" id="PF05960">
    <property type="entry name" value="DUF885"/>
    <property type="match status" value="1"/>
</dbReference>
<evidence type="ECO:0000313" key="2">
    <source>
        <dbReference type="Proteomes" id="UP000523079"/>
    </source>
</evidence>